<keyword evidence="2" id="KW-1185">Reference proteome</keyword>
<reference evidence="1" key="1">
    <citation type="submission" date="2023-10" db="EMBL/GenBank/DDBJ databases">
        <authorList>
            <person name="Rodriguez Cubillos JULIANA M."/>
            <person name="De Vega J."/>
        </authorList>
    </citation>
    <scope>NUCLEOTIDE SEQUENCE</scope>
</reference>
<dbReference type="EMBL" id="CASHSV030000716">
    <property type="protein sequence ID" value="CAJ2673587.1"/>
    <property type="molecule type" value="Genomic_DNA"/>
</dbReference>
<protein>
    <submittedName>
        <fullName evidence="1">Uncharacterized protein</fullName>
    </submittedName>
</protein>
<comment type="caution">
    <text evidence="1">The sequence shown here is derived from an EMBL/GenBank/DDBJ whole genome shotgun (WGS) entry which is preliminary data.</text>
</comment>
<proteinExistence type="predicted"/>
<accession>A0ACB0LYL5</accession>
<sequence>MFMFCFNPFTTTMFMFLFLFTLIKTLKVTTSTVISPTTFSFISFSPESCNNGELLCMGSATSGNGYVSLTPEPEEEQSIVNSGSSNIDNKVGRVLYPHPVHVWPAIITTTFTLRITPFAKNSTSSGDGMALVFAQDNRPSPNDSYGSYLGMFDRSTQGGNFQQIGVELDTFMNEFDPDGNHIGIVTTSITNPVAFHSLNNTEVDLKSGRDIEVKVDYNGWTKMISISIGYSNSQLKSVLNHSINLPDIIPSSVYVGFTASTGKTLPETHQILNWFFTSVPLPVLSIKHSSIGKFKIIMMIVIPILVLFTLLSVSREAWKRRYEKGDRKEDIESLSRTGVDAPKMFGYKELSKATCKFSKENIVGRGGFGSVYKGFMLENGKTIAVKKISATSKQGEREFLAEICTIDRLRHKNLVQLQGWCNEGKNLLLVYDYMQNGSLDQFIGKDILDWQTRHKILTGLASGLLYLHEECGNPVVHRDVKPNNVMLDSNYNAHLGDFGLARLLNNEDSVTTNLAGTPGYLAPEIGFTGKATPESDVYSFGMVILEVICGKRSKRVMEDNSLVDYVWNLHTQNQIIECVDEQLKNCFDVEEAKRCLMVGLACLHPDSLFRPKMRKVVHIFLNPNEPLMELPEMRPAGVYVSFSCTSMTDFRSRTELQLQSSTTSMENISDTSFCLNSSSE</sequence>
<organism evidence="1 2">
    <name type="scientific">Trifolium pratense</name>
    <name type="common">Red clover</name>
    <dbReference type="NCBI Taxonomy" id="57577"/>
    <lineage>
        <taxon>Eukaryota</taxon>
        <taxon>Viridiplantae</taxon>
        <taxon>Streptophyta</taxon>
        <taxon>Embryophyta</taxon>
        <taxon>Tracheophyta</taxon>
        <taxon>Spermatophyta</taxon>
        <taxon>Magnoliopsida</taxon>
        <taxon>eudicotyledons</taxon>
        <taxon>Gunneridae</taxon>
        <taxon>Pentapetalae</taxon>
        <taxon>rosids</taxon>
        <taxon>fabids</taxon>
        <taxon>Fabales</taxon>
        <taxon>Fabaceae</taxon>
        <taxon>Papilionoideae</taxon>
        <taxon>50 kb inversion clade</taxon>
        <taxon>NPAAA clade</taxon>
        <taxon>Hologalegina</taxon>
        <taxon>IRL clade</taxon>
        <taxon>Trifolieae</taxon>
        <taxon>Trifolium</taxon>
    </lineage>
</organism>
<gene>
    <name evidence="1" type="ORF">MILVUS5_LOCUS37024</name>
</gene>
<dbReference type="Proteomes" id="UP001177021">
    <property type="component" value="Unassembled WGS sequence"/>
</dbReference>
<evidence type="ECO:0000313" key="2">
    <source>
        <dbReference type="Proteomes" id="UP001177021"/>
    </source>
</evidence>
<evidence type="ECO:0000313" key="1">
    <source>
        <dbReference type="EMBL" id="CAJ2673587.1"/>
    </source>
</evidence>
<name>A0ACB0LYL5_TRIPR</name>